<dbReference type="Gene3D" id="1.10.10.10">
    <property type="entry name" value="Winged helix-like DNA-binding domain superfamily/Winged helix DNA-binding domain"/>
    <property type="match status" value="1"/>
</dbReference>
<dbReference type="EMBL" id="GG658170">
    <property type="protein sequence ID" value="EEO30739.1"/>
    <property type="molecule type" value="Genomic_DNA"/>
</dbReference>
<dbReference type="Pfam" id="PF02082">
    <property type="entry name" value="Rrf2"/>
    <property type="match status" value="1"/>
</dbReference>
<dbReference type="InterPro" id="IPR036388">
    <property type="entry name" value="WH-like_DNA-bd_sf"/>
</dbReference>
<dbReference type="GO" id="GO:0003677">
    <property type="term" value="F:DNA binding"/>
    <property type="evidence" value="ECO:0007669"/>
    <property type="project" value="UniProtKB-KW"/>
</dbReference>
<keyword evidence="1" id="KW-0238">DNA-binding</keyword>
<dbReference type="Proteomes" id="UP000005089">
    <property type="component" value="Unassembled WGS sequence"/>
</dbReference>
<reference evidence="2 3" key="1">
    <citation type="submission" date="2009-02" db="EMBL/GenBank/DDBJ databases">
        <title>The Genome Sequence of Oxalobacter formigenes OXCC13.</title>
        <authorList>
            <consortium name="The Broad Institute Genome Sequencing Platform"/>
            <person name="Ward D."/>
            <person name="Young S.K."/>
            <person name="Kodira C.D."/>
            <person name="Zeng Q."/>
            <person name="Koehrsen M."/>
            <person name="Alvarado L."/>
            <person name="Berlin A."/>
            <person name="Borenstein D."/>
            <person name="Chen Z."/>
            <person name="Engels R."/>
            <person name="Freedman E."/>
            <person name="Gellesch M."/>
            <person name="Goldberg J."/>
            <person name="Griggs A."/>
            <person name="Gujja S."/>
            <person name="Heiman D."/>
            <person name="Hepburn T."/>
            <person name="Howarth C."/>
            <person name="Jen D."/>
            <person name="Larson L."/>
            <person name="Lewis B."/>
            <person name="Mehta T."/>
            <person name="Park D."/>
            <person name="Pearson M."/>
            <person name="Roberts A."/>
            <person name="Saif S."/>
            <person name="Shea T."/>
            <person name="Shenoy N."/>
            <person name="Sisk P."/>
            <person name="Stolte C."/>
            <person name="Sykes S."/>
            <person name="Walk T."/>
            <person name="White J."/>
            <person name="Yandava C."/>
            <person name="Allison M.J."/>
            <person name="Lander E."/>
            <person name="Nusbaum C."/>
            <person name="Galagan J."/>
            <person name="Birren B."/>
        </authorList>
    </citation>
    <scope>NUCLEOTIDE SEQUENCE [LARGE SCALE GENOMIC DNA]</scope>
    <source>
        <strain evidence="2 3">OXCC13</strain>
    </source>
</reference>
<dbReference type="PROSITE" id="PS51197">
    <property type="entry name" value="HTH_RRF2_2"/>
    <property type="match status" value="1"/>
</dbReference>
<dbReference type="NCBIfam" id="TIGR00738">
    <property type="entry name" value="rrf2_super"/>
    <property type="match status" value="1"/>
</dbReference>
<dbReference type="InterPro" id="IPR036390">
    <property type="entry name" value="WH_DNA-bd_sf"/>
</dbReference>
<dbReference type="eggNOG" id="COG1959">
    <property type="taxonomic scope" value="Bacteria"/>
</dbReference>
<gene>
    <name evidence="2" type="primary">nsrR</name>
    <name evidence="2" type="ORF">OFBG_01767</name>
</gene>
<accession>C3XC13</accession>
<name>C3XC13_OXAFO</name>
<dbReference type="PANTHER" id="PTHR33221:SF4">
    <property type="entry name" value="HTH-TYPE TRANSCRIPTIONAL REPRESSOR NSRR"/>
    <property type="match status" value="1"/>
</dbReference>
<dbReference type="GeneID" id="77134231"/>
<dbReference type="SUPFAM" id="SSF46785">
    <property type="entry name" value="Winged helix' DNA-binding domain"/>
    <property type="match status" value="1"/>
</dbReference>
<dbReference type="RefSeq" id="WP_005882166.1">
    <property type="nucleotide sequence ID" value="NZ_CP019430.1"/>
</dbReference>
<dbReference type="InterPro" id="IPR000944">
    <property type="entry name" value="Tscrpt_reg_Rrf2"/>
</dbReference>
<dbReference type="PANTHER" id="PTHR33221">
    <property type="entry name" value="WINGED HELIX-TURN-HELIX TRANSCRIPTIONAL REGULATOR, RRF2 FAMILY"/>
    <property type="match status" value="1"/>
</dbReference>
<dbReference type="OrthoDB" id="9795923at2"/>
<evidence type="ECO:0000313" key="3">
    <source>
        <dbReference type="Proteomes" id="UP000005089"/>
    </source>
</evidence>
<protein>
    <submittedName>
        <fullName evidence="2">HTH-type transcriptional repressor NsrR</fullName>
    </submittedName>
</protein>
<keyword evidence="3" id="KW-1185">Reference proteome</keyword>
<dbReference type="HOGENOM" id="CLU_107144_2_1_4"/>
<organism evidence="2 3">
    <name type="scientific">Oxalobacter formigenes OXCC13</name>
    <dbReference type="NCBI Taxonomy" id="556269"/>
    <lineage>
        <taxon>Bacteria</taxon>
        <taxon>Pseudomonadati</taxon>
        <taxon>Pseudomonadota</taxon>
        <taxon>Betaproteobacteria</taxon>
        <taxon>Burkholderiales</taxon>
        <taxon>Oxalobacteraceae</taxon>
        <taxon>Oxalobacter</taxon>
    </lineage>
</organism>
<dbReference type="STRING" id="847.BRW83_0320"/>
<dbReference type="GO" id="GO:0005829">
    <property type="term" value="C:cytosol"/>
    <property type="evidence" value="ECO:0007669"/>
    <property type="project" value="TreeGrafter"/>
</dbReference>
<evidence type="ECO:0000313" key="2">
    <source>
        <dbReference type="EMBL" id="EEO30739.1"/>
    </source>
</evidence>
<proteinExistence type="predicted"/>
<dbReference type="GO" id="GO:0003700">
    <property type="term" value="F:DNA-binding transcription factor activity"/>
    <property type="evidence" value="ECO:0007669"/>
    <property type="project" value="TreeGrafter"/>
</dbReference>
<evidence type="ECO:0000256" key="1">
    <source>
        <dbReference type="ARBA" id="ARBA00023125"/>
    </source>
</evidence>
<sequence>MQLTQQTDYALRILMYAAAHPERLVNITEIAELYGISRSHLTKIVANLASSQYLESIRGNKGGIRLNKPASEINIGEIIRRFEPLAIVDCMSKTRSCVITPNCKLKHVFFEATDAFLKTFDQYTLADMLNPTLIRQLNP</sequence>
<dbReference type="AlphaFoldDB" id="C3XC13"/>